<reference evidence="3" key="1">
    <citation type="submission" date="2016-10" db="EMBL/GenBank/DDBJ databases">
        <authorList>
            <person name="Varghese N."/>
            <person name="Submissions S."/>
        </authorList>
    </citation>
    <scope>NUCLEOTIDE SEQUENCE [LARGE SCALE GENOMIC DNA]</scope>
    <source>
        <strain evidence="3">DSM 17298</strain>
    </source>
</reference>
<evidence type="ECO:0000256" key="1">
    <source>
        <dbReference type="SAM" id="MobiDB-lite"/>
    </source>
</evidence>
<protein>
    <submittedName>
        <fullName evidence="2">Uncharacterized protein</fullName>
    </submittedName>
</protein>
<gene>
    <name evidence="2" type="ORF">SAMN03080598_04012</name>
</gene>
<evidence type="ECO:0000313" key="3">
    <source>
        <dbReference type="Proteomes" id="UP000236736"/>
    </source>
</evidence>
<organism evidence="2 3">
    <name type="scientific">Algoriphagus boritolerans DSM 17298 = JCM 18970</name>
    <dbReference type="NCBI Taxonomy" id="1120964"/>
    <lineage>
        <taxon>Bacteria</taxon>
        <taxon>Pseudomonadati</taxon>
        <taxon>Bacteroidota</taxon>
        <taxon>Cytophagia</taxon>
        <taxon>Cytophagales</taxon>
        <taxon>Cyclobacteriaceae</taxon>
        <taxon>Algoriphagus</taxon>
    </lineage>
</organism>
<sequence length="109" mass="12322">MNEWNRDMLGRTSQNAKVPDPYQSLWEDVPRESPDKLQIVQTHFQLLGSLTVVFVAEPGLCWTNVQNPVVGDRYFVGIPTQGIPAPLWDGQKAAWRTPPSLFGRADLLF</sequence>
<keyword evidence="3" id="KW-1185">Reference proteome</keyword>
<feature type="region of interest" description="Disordered" evidence="1">
    <location>
        <begin position="1"/>
        <end position="20"/>
    </location>
</feature>
<evidence type="ECO:0000313" key="2">
    <source>
        <dbReference type="EMBL" id="SEG45573.1"/>
    </source>
</evidence>
<dbReference type="EMBL" id="FNVR01000040">
    <property type="protein sequence ID" value="SEG45573.1"/>
    <property type="molecule type" value="Genomic_DNA"/>
</dbReference>
<accession>A0A1H6AA01</accession>
<dbReference type="Proteomes" id="UP000236736">
    <property type="component" value="Unassembled WGS sequence"/>
</dbReference>
<proteinExistence type="predicted"/>
<dbReference type="AlphaFoldDB" id="A0A1H6AA01"/>
<name>A0A1H6AA01_9BACT</name>